<gene>
    <name evidence="2" type="ORF">AVDCRST_MAG88-1956</name>
</gene>
<organism evidence="2">
    <name type="scientific">uncultured Thermomicrobiales bacterium</name>
    <dbReference type="NCBI Taxonomy" id="1645740"/>
    <lineage>
        <taxon>Bacteria</taxon>
        <taxon>Pseudomonadati</taxon>
        <taxon>Thermomicrobiota</taxon>
        <taxon>Thermomicrobia</taxon>
        <taxon>Thermomicrobiales</taxon>
        <taxon>environmental samples</taxon>
    </lineage>
</organism>
<dbReference type="AlphaFoldDB" id="A0A6J4V2K2"/>
<dbReference type="EMBL" id="CADCWM010000528">
    <property type="protein sequence ID" value="CAA9566653.1"/>
    <property type="molecule type" value="Genomic_DNA"/>
</dbReference>
<name>A0A6J4V2K2_9BACT</name>
<evidence type="ECO:0000313" key="2">
    <source>
        <dbReference type="EMBL" id="CAA9566653.1"/>
    </source>
</evidence>
<accession>A0A6J4V2K2</accession>
<evidence type="ECO:0000256" key="1">
    <source>
        <dbReference type="SAM" id="MobiDB-lite"/>
    </source>
</evidence>
<proteinExistence type="predicted"/>
<feature type="compositionally biased region" description="Gly residues" evidence="1">
    <location>
        <begin position="35"/>
        <end position="49"/>
    </location>
</feature>
<feature type="compositionally biased region" description="Basic and acidic residues" evidence="1">
    <location>
        <begin position="1"/>
        <end position="19"/>
    </location>
</feature>
<feature type="non-terminal residue" evidence="2">
    <location>
        <position position="1"/>
    </location>
</feature>
<protein>
    <submittedName>
        <fullName evidence="2">Uncharacterized protein</fullName>
    </submittedName>
</protein>
<reference evidence="2" key="1">
    <citation type="submission" date="2020-02" db="EMBL/GenBank/DDBJ databases">
        <authorList>
            <person name="Meier V. D."/>
        </authorList>
    </citation>
    <scope>NUCLEOTIDE SEQUENCE</scope>
    <source>
        <strain evidence="2">AVDCRST_MAG88</strain>
    </source>
</reference>
<sequence length="78" mass="7843">ADRSVPDPARRVGAECGADHRRHARRRRADRARPGTGGAPGGAAAGGGAARRPALHLDTAAGPGDDRVRRAGAGAPPH</sequence>
<feature type="compositionally biased region" description="Basic residues" evidence="1">
    <location>
        <begin position="20"/>
        <end position="30"/>
    </location>
</feature>
<feature type="region of interest" description="Disordered" evidence="1">
    <location>
        <begin position="1"/>
        <end position="78"/>
    </location>
</feature>
<feature type="non-terminal residue" evidence="2">
    <location>
        <position position="78"/>
    </location>
</feature>